<evidence type="ECO:0000259" key="2">
    <source>
        <dbReference type="Pfam" id="PF01172"/>
    </source>
</evidence>
<organism evidence="3">
    <name type="scientific">Chromera velia CCMP2878</name>
    <dbReference type="NCBI Taxonomy" id="1169474"/>
    <lineage>
        <taxon>Eukaryota</taxon>
        <taxon>Sar</taxon>
        <taxon>Alveolata</taxon>
        <taxon>Colpodellida</taxon>
        <taxon>Chromeraceae</taxon>
        <taxon>Chromera</taxon>
    </lineage>
</organism>
<gene>
    <name evidence="3" type="ORF">Cvel_20015</name>
</gene>
<sequence>MRPNLSADAVQVVLKACNEKTKPETVVTNTNTPSREDHFYVFADRNSLKQWKEDTSVPLVSVVQNFQVYVMRGSMKGEPCIASKQELERDFGSSSVDDAIASILLQGEVRGVRRVGGKQQQQHASPNPNSRTALKEKEKVWASE</sequence>
<dbReference type="EMBL" id="CDMZ01000844">
    <property type="protein sequence ID" value="CEM22621.1"/>
    <property type="molecule type" value="Genomic_DNA"/>
</dbReference>
<dbReference type="InterPro" id="IPR036786">
    <property type="entry name" value="Ribosome_mat_SBDS_N_sf"/>
</dbReference>
<feature type="compositionally biased region" description="Polar residues" evidence="1">
    <location>
        <begin position="123"/>
        <end position="132"/>
    </location>
</feature>
<evidence type="ECO:0000313" key="3">
    <source>
        <dbReference type="EMBL" id="CEM22621.1"/>
    </source>
</evidence>
<accession>A0A0G4G311</accession>
<dbReference type="Pfam" id="PF01172">
    <property type="entry name" value="SBDS_N"/>
    <property type="match status" value="1"/>
</dbReference>
<reference evidence="3" key="1">
    <citation type="submission" date="2014-11" db="EMBL/GenBank/DDBJ databases">
        <authorList>
            <person name="Otto D Thomas"/>
            <person name="Naeem Raeece"/>
        </authorList>
    </citation>
    <scope>NUCLEOTIDE SEQUENCE</scope>
</reference>
<protein>
    <recommendedName>
        <fullName evidence="2">Ribosome maturation protein SDO1/SBDS N-terminal domain-containing protein</fullName>
    </recommendedName>
</protein>
<feature type="compositionally biased region" description="Basic and acidic residues" evidence="1">
    <location>
        <begin position="133"/>
        <end position="144"/>
    </location>
</feature>
<dbReference type="InterPro" id="IPR019783">
    <property type="entry name" value="SDO1/SBDS_N"/>
</dbReference>
<evidence type="ECO:0000256" key="1">
    <source>
        <dbReference type="SAM" id="MobiDB-lite"/>
    </source>
</evidence>
<dbReference type="SUPFAM" id="SSF89895">
    <property type="entry name" value="FYSH domain"/>
    <property type="match status" value="1"/>
</dbReference>
<feature type="domain" description="Ribosome maturation protein SDO1/SBDS N-terminal" evidence="2">
    <location>
        <begin position="36"/>
        <end position="110"/>
    </location>
</feature>
<name>A0A0G4G311_9ALVE</name>
<proteinExistence type="predicted"/>
<dbReference type="VEuPathDB" id="CryptoDB:Cvel_20015"/>
<dbReference type="AlphaFoldDB" id="A0A0G4G311"/>
<feature type="region of interest" description="Disordered" evidence="1">
    <location>
        <begin position="114"/>
        <end position="144"/>
    </location>
</feature>
<dbReference type="Gene3D" id="3.30.1250.10">
    <property type="entry name" value="Ribosome maturation protein SBDS, N-terminal domain"/>
    <property type="match status" value="1"/>
</dbReference>